<comment type="caution">
    <text evidence="2">The sequence shown here is derived from an EMBL/GenBank/DDBJ whole genome shotgun (WGS) entry which is preliminary data.</text>
</comment>
<feature type="region of interest" description="Disordered" evidence="1">
    <location>
        <begin position="24"/>
        <end position="84"/>
    </location>
</feature>
<evidence type="ECO:0000256" key="1">
    <source>
        <dbReference type="SAM" id="MobiDB-lite"/>
    </source>
</evidence>
<accession>A0A8X8B5K1</accession>
<reference evidence="2 3" key="1">
    <citation type="submission" date="2020-02" db="EMBL/GenBank/DDBJ databases">
        <authorList>
            <person name="Ma Q."/>
            <person name="Huang Y."/>
            <person name="Song X."/>
            <person name="Pei D."/>
        </authorList>
    </citation>
    <scope>NUCLEOTIDE SEQUENCE [LARGE SCALE GENOMIC DNA]</scope>
    <source>
        <strain evidence="2">Sxm20200214</strain>
        <tissue evidence="2">Leaf</tissue>
    </source>
</reference>
<evidence type="ECO:0000313" key="2">
    <source>
        <dbReference type="EMBL" id="KAG2323380.1"/>
    </source>
</evidence>
<keyword evidence="3" id="KW-1185">Reference proteome</keyword>
<gene>
    <name evidence="2" type="ORF">Bca52824_016593</name>
</gene>
<name>A0A8X8B5K1_BRACI</name>
<feature type="region of interest" description="Disordered" evidence="1">
    <location>
        <begin position="172"/>
        <end position="198"/>
    </location>
</feature>
<feature type="compositionally biased region" description="Low complexity" evidence="1">
    <location>
        <begin position="173"/>
        <end position="189"/>
    </location>
</feature>
<sequence>MNGWEQSGSADKCSAGGGFFEQSAGVGFMDEDDSDDAGGSGKRKSSRNVKRDGELMKVNILLTGLEGDRHPSHRERPSSPEHLGATFDFKQELERKRVTFTTKSKGAGDKPVKSGLATISVQFKYGGRFTYLGRGHRTTAGSRPRTEGDNRRYHVVATGACENLCRDFVVHTGSRSSGGSRNSLRVSSSGHRRLWKSR</sequence>
<dbReference type="AlphaFoldDB" id="A0A8X8B5K1"/>
<proteinExistence type="predicted"/>
<dbReference type="Proteomes" id="UP000886595">
    <property type="component" value="Unassembled WGS sequence"/>
</dbReference>
<evidence type="ECO:0000313" key="3">
    <source>
        <dbReference type="Proteomes" id="UP000886595"/>
    </source>
</evidence>
<protein>
    <submittedName>
        <fullName evidence="2">Uncharacterized protein</fullName>
    </submittedName>
</protein>
<feature type="compositionally biased region" description="Basic and acidic residues" evidence="1">
    <location>
        <begin position="66"/>
        <end position="79"/>
    </location>
</feature>
<organism evidence="2 3">
    <name type="scientific">Brassica carinata</name>
    <name type="common">Ethiopian mustard</name>
    <name type="synonym">Abyssinian cabbage</name>
    <dbReference type="NCBI Taxonomy" id="52824"/>
    <lineage>
        <taxon>Eukaryota</taxon>
        <taxon>Viridiplantae</taxon>
        <taxon>Streptophyta</taxon>
        <taxon>Embryophyta</taxon>
        <taxon>Tracheophyta</taxon>
        <taxon>Spermatophyta</taxon>
        <taxon>Magnoliopsida</taxon>
        <taxon>eudicotyledons</taxon>
        <taxon>Gunneridae</taxon>
        <taxon>Pentapetalae</taxon>
        <taxon>rosids</taxon>
        <taxon>malvids</taxon>
        <taxon>Brassicales</taxon>
        <taxon>Brassicaceae</taxon>
        <taxon>Brassiceae</taxon>
        <taxon>Brassica</taxon>
    </lineage>
</organism>
<dbReference type="EMBL" id="JAAMPC010000003">
    <property type="protein sequence ID" value="KAG2323380.1"/>
    <property type="molecule type" value="Genomic_DNA"/>
</dbReference>